<name>A0A5J6TK51_9CAUD</name>
<keyword evidence="2" id="KW-1185">Reference proteome</keyword>
<organism evidence="1 2">
    <name type="scientific">Mycobacterium phage DyoEdafos</name>
    <dbReference type="NCBI Taxonomy" id="2599860"/>
    <lineage>
        <taxon>Viruses</taxon>
        <taxon>Duplodnaviria</taxon>
        <taxon>Heunggongvirae</taxon>
        <taxon>Uroviricota</taxon>
        <taxon>Caudoviricetes</taxon>
        <taxon>Vilmaviridae</taxon>
        <taxon>Lclasvirinae</taxon>
        <taxon>Bromdenvirus</taxon>
        <taxon>Bromdenvirus dyoedafos</taxon>
    </lineage>
</organism>
<accession>A0A5J6TK51</accession>
<dbReference type="Proteomes" id="UP000327317">
    <property type="component" value="Segment"/>
</dbReference>
<protein>
    <submittedName>
        <fullName evidence="1">Uncharacterized protein</fullName>
    </submittedName>
</protein>
<evidence type="ECO:0000313" key="2">
    <source>
        <dbReference type="Proteomes" id="UP000327317"/>
    </source>
</evidence>
<sequence length="78" mass="9016">MGDIRVDLDTATRAELVAEIQRLHDVNQRWSESWQGIVKANADAWVHQVTELKSRVALLEGLLNDDIQRRHEALKQEE</sequence>
<dbReference type="RefSeq" id="YP_010013480.1">
    <property type="nucleotide sequence ID" value="NC_053511.1"/>
</dbReference>
<evidence type="ECO:0000313" key="1">
    <source>
        <dbReference type="EMBL" id="QFG10357.1"/>
    </source>
</evidence>
<proteinExistence type="predicted"/>
<dbReference type="GeneID" id="63210101"/>
<reference evidence="1 2" key="1">
    <citation type="submission" date="2019-07" db="EMBL/GenBank/DDBJ databases">
        <authorList>
            <person name="Stoner T.H."/>
            <person name="Garlena R.A."/>
            <person name="Russell D.A."/>
            <person name="Pope W.H."/>
            <person name="Jacobs-Sera D."/>
            <person name="Hatfull G.F."/>
        </authorList>
    </citation>
    <scope>NUCLEOTIDE SEQUENCE [LARGE SCALE GENOMIC DNA]</scope>
</reference>
<dbReference type="KEGG" id="vg:63210101"/>
<dbReference type="EMBL" id="MN234187">
    <property type="protein sequence ID" value="QFG10357.1"/>
    <property type="molecule type" value="Genomic_DNA"/>
</dbReference>
<gene>
    <name evidence="1" type="primary">146</name>
    <name evidence="1" type="ORF">SEA_DYOEDAFOS_146</name>
</gene>